<dbReference type="Proteomes" id="UP000186292">
    <property type="component" value="Unassembled WGS sequence"/>
</dbReference>
<reference evidence="3" key="1">
    <citation type="submission" date="2017-01" db="EMBL/GenBank/DDBJ databases">
        <authorList>
            <person name="Varghese N."/>
            <person name="Submissions S."/>
        </authorList>
    </citation>
    <scope>NUCLEOTIDE SEQUENCE [LARGE SCALE GENOMIC DNA]</scope>
    <source>
        <strain evidence="3">DSM 44531</strain>
    </source>
</reference>
<dbReference type="RefSeq" id="WP_143313933.1">
    <property type="nucleotide sequence ID" value="NZ_CP046976.1"/>
</dbReference>
<gene>
    <name evidence="2" type="ORF">SAMN05444817_11710</name>
</gene>
<feature type="compositionally biased region" description="Basic and acidic residues" evidence="1">
    <location>
        <begin position="246"/>
        <end position="259"/>
    </location>
</feature>
<proteinExistence type="predicted"/>
<feature type="region of interest" description="Disordered" evidence="1">
    <location>
        <begin position="246"/>
        <end position="272"/>
    </location>
</feature>
<dbReference type="Pfam" id="PF19866">
    <property type="entry name" value="DUF6339"/>
    <property type="match status" value="1"/>
</dbReference>
<dbReference type="EMBL" id="FTOF01000017">
    <property type="protein sequence ID" value="SIS59139.1"/>
    <property type="molecule type" value="Genomic_DNA"/>
</dbReference>
<evidence type="ECO:0000256" key="1">
    <source>
        <dbReference type="SAM" id="MobiDB-lite"/>
    </source>
</evidence>
<organism evidence="2 3">
    <name type="scientific">Corynebacterium appendicis CIP 107643</name>
    <dbReference type="NCBI Taxonomy" id="1161099"/>
    <lineage>
        <taxon>Bacteria</taxon>
        <taxon>Bacillati</taxon>
        <taxon>Actinomycetota</taxon>
        <taxon>Actinomycetes</taxon>
        <taxon>Mycobacteriales</taxon>
        <taxon>Corynebacteriaceae</taxon>
        <taxon>Corynebacterium</taxon>
    </lineage>
</organism>
<keyword evidence="3" id="KW-1185">Reference proteome</keyword>
<name>A0A1N7KC71_9CORY</name>
<evidence type="ECO:0000313" key="2">
    <source>
        <dbReference type="EMBL" id="SIS59139.1"/>
    </source>
</evidence>
<dbReference type="InterPro" id="IPR045920">
    <property type="entry name" value="DUF6339"/>
</dbReference>
<sequence length="272" mass="32000">MLVDATTHMFTEEALLLLRAELNRKDNPADFLAFTDEIKDDEQYLVRLKYPIEWSQPLEVDHEPRNAVSVFEDLGPRDRVVASDPRLWSYLAFVTHRSYMEQRRSLEGFYPRRVPTYWLMVEPKARNLVQHGIARLWWITNLTLDREFKYPLTNHFGNPYAYTSWVLANDDRRKYIFEGLIGRTPKLRWALMSALTENPDSLPSADAARRLAQRINIEAGFRNLQAMNEEELLDLARRELERILKAESKEPPKAMRQDELLGPTDSFSDRLF</sequence>
<dbReference type="AlphaFoldDB" id="A0A1N7KC71"/>
<dbReference type="OrthoDB" id="4606505at2"/>
<evidence type="ECO:0000313" key="3">
    <source>
        <dbReference type="Proteomes" id="UP000186292"/>
    </source>
</evidence>
<accession>A0A1N7KC71</accession>
<protein>
    <submittedName>
        <fullName evidence="2">Uncharacterized protein</fullName>
    </submittedName>
</protein>
<dbReference type="STRING" id="1161099.SAMN05444817_11710"/>